<evidence type="ECO:0000259" key="8">
    <source>
        <dbReference type="PROSITE" id="PS51379"/>
    </source>
</evidence>
<comment type="caution">
    <text evidence="9">The sequence shown here is derived from an EMBL/GenBank/DDBJ whole genome shotgun (WGS) entry which is preliminary data.</text>
</comment>
<keyword evidence="4 6" id="KW-0408">Iron</keyword>
<keyword evidence="2 6" id="KW-0479">Metal-binding</keyword>
<sequence length="457" mass="49228">MQTIIPTERLDQGRKVADTCVHFGFCTSVCPTYVLDHEENDSPRGRIALIKDMLARGGKPTAATVMHVDRCLSCLSCVTTCAASVDYRTLVDTAREYIEQSGVRPFHERVKRKALSYVMTHPRLLGVAIRASRVTGGVGARLPGILGTLARLSGARAIGAFAVRGQDLAAPAGSRKTGKVALLDGCVQSVMGGEINAAARRLLGRMGIEVVDNGLAGRCCGALDLHLGHRDTAQRHAAKLVDAWHALLEKGEIEAVLVTTSGCGSVIRHYRELFQDDPLRRERAARVEAACVDITQFLNTRVQELQFARLSARVAYHDSCSLKHGQKITREPREVLEHAGFVVADIAENHLCCGSAGTYNILQPEIAERLGQRKAGNIEATRPDVIAAGNMGCLVQISMYTDIPVAHTVQLLDWAAGGPPPRGMETFTPPAHTPACTESPPPRDAASAAPETSDLLW</sequence>
<dbReference type="Proteomes" id="UP001595848">
    <property type="component" value="Unassembled WGS sequence"/>
</dbReference>
<organism evidence="9 10">
    <name type="scientific">Candidimonas humi</name>
    <dbReference type="NCBI Taxonomy" id="683355"/>
    <lineage>
        <taxon>Bacteria</taxon>
        <taxon>Pseudomonadati</taxon>
        <taxon>Pseudomonadota</taxon>
        <taxon>Betaproteobacteria</taxon>
        <taxon>Burkholderiales</taxon>
        <taxon>Alcaligenaceae</taxon>
        <taxon>Candidimonas</taxon>
    </lineage>
</organism>
<dbReference type="PANTHER" id="PTHR32479">
    <property type="entry name" value="GLYCOLATE OXIDASE IRON-SULFUR SUBUNIT"/>
    <property type="match status" value="1"/>
</dbReference>
<keyword evidence="9" id="KW-0560">Oxidoreductase</keyword>
<feature type="region of interest" description="Disordered" evidence="7">
    <location>
        <begin position="420"/>
        <end position="457"/>
    </location>
</feature>
<comment type="cofactor">
    <cofactor evidence="6">
        <name>[4Fe-4S] cluster</name>
        <dbReference type="ChEBI" id="CHEBI:49883"/>
    </cofactor>
    <text evidence="6">Binds 2 [4Fe-4S] clusters.</text>
</comment>
<feature type="domain" description="4Fe-4S ferredoxin-type" evidence="8">
    <location>
        <begin position="11"/>
        <end position="40"/>
    </location>
</feature>
<accession>A0ABV8NYV5</accession>
<evidence type="ECO:0000256" key="3">
    <source>
        <dbReference type="ARBA" id="ARBA00022737"/>
    </source>
</evidence>
<evidence type="ECO:0000256" key="6">
    <source>
        <dbReference type="PIRNR" id="PIRNR000139"/>
    </source>
</evidence>
<evidence type="ECO:0000256" key="2">
    <source>
        <dbReference type="ARBA" id="ARBA00022723"/>
    </source>
</evidence>
<dbReference type="EMBL" id="JBHSBV010000005">
    <property type="protein sequence ID" value="MFC4202080.1"/>
    <property type="molecule type" value="Genomic_DNA"/>
</dbReference>
<dbReference type="GO" id="GO:0019154">
    <property type="term" value="F:glycolate dehydrogenase activity"/>
    <property type="evidence" value="ECO:0007669"/>
    <property type="project" value="UniProtKB-EC"/>
</dbReference>
<evidence type="ECO:0000313" key="10">
    <source>
        <dbReference type="Proteomes" id="UP001595848"/>
    </source>
</evidence>
<keyword evidence="1 6" id="KW-0004">4Fe-4S</keyword>
<dbReference type="Pfam" id="PF02754">
    <property type="entry name" value="CCG"/>
    <property type="match status" value="2"/>
</dbReference>
<keyword evidence="3" id="KW-0677">Repeat</keyword>
<dbReference type="InterPro" id="IPR012257">
    <property type="entry name" value="Glc_ox_4Fe-4S"/>
</dbReference>
<evidence type="ECO:0000256" key="7">
    <source>
        <dbReference type="SAM" id="MobiDB-lite"/>
    </source>
</evidence>
<evidence type="ECO:0000256" key="1">
    <source>
        <dbReference type="ARBA" id="ARBA00022485"/>
    </source>
</evidence>
<comment type="catalytic activity">
    <reaction evidence="6">
        <text>(R)-lactate + A = pyruvate + AH2</text>
        <dbReference type="Rhea" id="RHEA:15089"/>
        <dbReference type="ChEBI" id="CHEBI:13193"/>
        <dbReference type="ChEBI" id="CHEBI:15361"/>
        <dbReference type="ChEBI" id="CHEBI:16004"/>
        <dbReference type="ChEBI" id="CHEBI:17499"/>
    </reaction>
</comment>
<dbReference type="PANTHER" id="PTHR32479:SF17">
    <property type="entry name" value="GLYCOLATE OXIDASE IRON-SULFUR SUBUNIT"/>
    <property type="match status" value="1"/>
</dbReference>
<evidence type="ECO:0000313" key="9">
    <source>
        <dbReference type="EMBL" id="MFC4202080.1"/>
    </source>
</evidence>
<protein>
    <recommendedName>
        <fullName evidence="6">Glycolate oxidase iron-sulfur subunit</fullName>
        <ecNumber evidence="6">1.1.99.14</ecNumber>
    </recommendedName>
</protein>
<reference evidence="10" key="1">
    <citation type="journal article" date="2019" name="Int. J. Syst. Evol. Microbiol.">
        <title>The Global Catalogue of Microorganisms (GCM) 10K type strain sequencing project: providing services to taxonomists for standard genome sequencing and annotation.</title>
        <authorList>
            <consortium name="The Broad Institute Genomics Platform"/>
            <consortium name="The Broad Institute Genome Sequencing Center for Infectious Disease"/>
            <person name="Wu L."/>
            <person name="Ma J."/>
        </authorList>
    </citation>
    <scope>NUCLEOTIDE SEQUENCE [LARGE SCALE GENOMIC DNA]</scope>
    <source>
        <strain evidence="10">LMG 24813</strain>
    </source>
</reference>
<name>A0ABV8NYV5_9BURK</name>
<dbReference type="NCBIfam" id="NF008434">
    <property type="entry name" value="PRK11274.1"/>
    <property type="match status" value="1"/>
</dbReference>
<evidence type="ECO:0000256" key="5">
    <source>
        <dbReference type="ARBA" id="ARBA00023014"/>
    </source>
</evidence>
<dbReference type="InterPro" id="IPR004017">
    <property type="entry name" value="Cys_rich_dom"/>
</dbReference>
<comment type="catalytic activity">
    <reaction evidence="6">
        <text>glycolate + A = glyoxylate + AH2</text>
        <dbReference type="Rhea" id="RHEA:21264"/>
        <dbReference type="ChEBI" id="CHEBI:13193"/>
        <dbReference type="ChEBI" id="CHEBI:17499"/>
        <dbReference type="ChEBI" id="CHEBI:29805"/>
        <dbReference type="ChEBI" id="CHEBI:36655"/>
        <dbReference type="EC" id="1.1.99.14"/>
    </reaction>
</comment>
<keyword evidence="6" id="KW-0249">Electron transport</keyword>
<gene>
    <name evidence="9" type="primary">glcF</name>
    <name evidence="9" type="ORF">ACFOY1_14060</name>
</gene>
<dbReference type="PIRSF" id="PIRSF000139">
    <property type="entry name" value="Glc_ox_4Fe-4S"/>
    <property type="match status" value="1"/>
</dbReference>
<keyword evidence="5 6" id="KW-0411">Iron-sulfur</keyword>
<dbReference type="EC" id="1.1.99.14" evidence="6"/>
<dbReference type="InterPro" id="IPR017896">
    <property type="entry name" value="4Fe4S_Fe-S-bd"/>
</dbReference>
<comment type="function">
    <text evidence="6">Component of a complex that catalyzes the oxidation of glycolate to glyoxylate.</text>
</comment>
<dbReference type="RefSeq" id="WP_217966282.1">
    <property type="nucleotide sequence ID" value="NZ_JAHTBN010000012.1"/>
</dbReference>
<keyword evidence="10" id="KW-1185">Reference proteome</keyword>
<keyword evidence="6" id="KW-0813">Transport</keyword>
<dbReference type="PROSITE" id="PS51379">
    <property type="entry name" value="4FE4S_FER_2"/>
    <property type="match status" value="1"/>
</dbReference>
<evidence type="ECO:0000256" key="4">
    <source>
        <dbReference type="ARBA" id="ARBA00023004"/>
    </source>
</evidence>
<dbReference type="Pfam" id="PF12838">
    <property type="entry name" value="Fer4_7"/>
    <property type="match status" value="1"/>
</dbReference>
<proteinExistence type="predicted"/>